<accession>A0AAW1CQD5</accession>
<keyword evidence="3" id="KW-0689">Ribosomal protein</keyword>
<protein>
    <recommendedName>
        <fullName evidence="7">Large ribosomal subunit protein mL45</fullName>
    </recommendedName>
    <alternativeName>
        <fullName evidence="8">39S ribosomal protein L45, mitochondrial</fullName>
    </alternativeName>
</protein>
<dbReference type="Gene3D" id="3.10.450.240">
    <property type="match status" value="1"/>
</dbReference>
<reference evidence="10 11" key="1">
    <citation type="submission" date="2022-12" db="EMBL/GenBank/DDBJ databases">
        <title>Chromosome-level genome assembly of true bugs.</title>
        <authorList>
            <person name="Ma L."/>
            <person name="Li H."/>
        </authorList>
    </citation>
    <scope>NUCLEOTIDE SEQUENCE [LARGE SCALE GENOMIC DNA]</scope>
    <source>
        <strain evidence="10">Lab_2022b</strain>
    </source>
</reference>
<dbReference type="GO" id="GO:0005840">
    <property type="term" value="C:ribosome"/>
    <property type="evidence" value="ECO:0007669"/>
    <property type="project" value="UniProtKB-KW"/>
</dbReference>
<evidence type="ECO:0000256" key="5">
    <source>
        <dbReference type="ARBA" id="ARBA00023274"/>
    </source>
</evidence>
<keyword evidence="4" id="KW-0496">Mitochondrion</keyword>
<keyword evidence="5" id="KW-0687">Ribonucleoprotein</keyword>
<dbReference type="GO" id="GO:1990904">
    <property type="term" value="C:ribonucleoprotein complex"/>
    <property type="evidence" value="ECO:0007669"/>
    <property type="project" value="UniProtKB-KW"/>
</dbReference>
<dbReference type="SMART" id="SM00978">
    <property type="entry name" value="Tim44"/>
    <property type="match status" value="1"/>
</dbReference>
<dbReference type="Pfam" id="PF04280">
    <property type="entry name" value="Tim44"/>
    <property type="match status" value="1"/>
</dbReference>
<comment type="caution">
    <text evidence="10">The sequence shown here is derived from an EMBL/GenBank/DDBJ whole genome shotgun (WGS) entry which is preliminary data.</text>
</comment>
<dbReference type="PANTHER" id="PTHR28554:SF1">
    <property type="entry name" value="LARGE RIBOSOMAL SUBUNIT PROTEIN ML45"/>
    <property type="match status" value="1"/>
</dbReference>
<keyword evidence="11" id="KW-1185">Reference proteome</keyword>
<evidence type="ECO:0000256" key="2">
    <source>
        <dbReference type="ARBA" id="ARBA00022946"/>
    </source>
</evidence>
<evidence type="ECO:0000256" key="8">
    <source>
        <dbReference type="ARBA" id="ARBA00043031"/>
    </source>
</evidence>
<dbReference type="AlphaFoldDB" id="A0AAW1CQD5"/>
<comment type="similarity">
    <text evidence="6">Belongs to the mitochondrion-specific ribosomal protein mL45 family.</text>
</comment>
<dbReference type="PANTHER" id="PTHR28554">
    <property type="entry name" value="39S RIBOSOMAL PROTEIN L45, MITOCHONDRIAL"/>
    <property type="match status" value="1"/>
</dbReference>
<dbReference type="GO" id="GO:0005739">
    <property type="term" value="C:mitochondrion"/>
    <property type="evidence" value="ECO:0007669"/>
    <property type="project" value="UniProtKB-SubCell"/>
</dbReference>
<evidence type="ECO:0000313" key="10">
    <source>
        <dbReference type="EMBL" id="KAK9498732.1"/>
    </source>
</evidence>
<sequence length="309" mass="35851">MSGLLRSLKLLPAFSSMCNVQIRTRTTKHWNPKFKKLRGLKFIKVDLPKEEDFKDSPGELSREQIRAKMKERGILPGRAWSERPVCISATGAVFEPYVPPEGDGKVSSITRMGAKQKLEYVEKKSKSMMALRKIRSFEEEFEFDEFLKEAQEIYINAHQSMVNKDRDKLPLYVTERAYPEVVHNIGDKTINWRFLESIEPPKVVHVRCLDVITKTNIFSQITVRFHTQQILAVYDRFGRLMHGNENIPKDVLEYVVFEKHLANQYGKWRIHDKIIPSWMPPKEPSSKTYLVPEDVEGTLTKKEAVPATT</sequence>
<evidence type="ECO:0000259" key="9">
    <source>
        <dbReference type="SMART" id="SM00978"/>
    </source>
</evidence>
<gene>
    <name evidence="10" type="ORF">O3M35_003301</name>
</gene>
<feature type="domain" description="Tim44-like" evidence="9">
    <location>
        <begin position="127"/>
        <end position="275"/>
    </location>
</feature>
<dbReference type="Proteomes" id="UP001461498">
    <property type="component" value="Unassembled WGS sequence"/>
</dbReference>
<dbReference type="EMBL" id="JAPXFL010000012">
    <property type="protein sequence ID" value="KAK9498732.1"/>
    <property type="molecule type" value="Genomic_DNA"/>
</dbReference>
<evidence type="ECO:0000256" key="4">
    <source>
        <dbReference type="ARBA" id="ARBA00023128"/>
    </source>
</evidence>
<evidence type="ECO:0000256" key="6">
    <source>
        <dbReference type="ARBA" id="ARBA00038073"/>
    </source>
</evidence>
<dbReference type="InterPro" id="IPR007379">
    <property type="entry name" value="Tim44-like_dom"/>
</dbReference>
<organism evidence="10 11">
    <name type="scientific">Rhynocoris fuscipes</name>
    <dbReference type="NCBI Taxonomy" id="488301"/>
    <lineage>
        <taxon>Eukaryota</taxon>
        <taxon>Metazoa</taxon>
        <taxon>Ecdysozoa</taxon>
        <taxon>Arthropoda</taxon>
        <taxon>Hexapoda</taxon>
        <taxon>Insecta</taxon>
        <taxon>Pterygota</taxon>
        <taxon>Neoptera</taxon>
        <taxon>Paraneoptera</taxon>
        <taxon>Hemiptera</taxon>
        <taxon>Heteroptera</taxon>
        <taxon>Panheteroptera</taxon>
        <taxon>Cimicomorpha</taxon>
        <taxon>Reduviidae</taxon>
        <taxon>Harpactorinae</taxon>
        <taxon>Harpactorini</taxon>
        <taxon>Rhynocoris</taxon>
    </lineage>
</organism>
<name>A0AAW1CQD5_9HEMI</name>
<dbReference type="SUPFAM" id="SSF54427">
    <property type="entry name" value="NTF2-like"/>
    <property type="match status" value="1"/>
</dbReference>
<evidence type="ECO:0000256" key="7">
    <source>
        <dbReference type="ARBA" id="ARBA00039448"/>
    </source>
</evidence>
<evidence type="ECO:0000256" key="3">
    <source>
        <dbReference type="ARBA" id="ARBA00022980"/>
    </source>
</evidence>
<dbReference type="InterPro" id="IPR032710">
    <property type="entry name" value="NTF2-like_dom_sf"/>
</dbReference>
<dbReference type="InterPro" id="IPR051975">
    <property type="entry name" value="mtLSU_mL45"/>
</dbReference>
<proteinExistence type="inferred from homology"/>
<keyword evidence="2" id="KW-0809">Transit peptide</keyword>
<comment type="subcellular location">
    <subcellularLocation>
        <location evidence="1">Mitochondrion</location>
    </subcellularLocation>
</comment>
<dbReference type="FunFam" id="3.10.450.240:FF:000003">
    <property type="entry name" value="39S ribosomal protein L45, mitochondrial"/>
    <property type="match status" value="1"/>
</dbReference>
<evidence type="ECO:0000256" key="1">
    <source>
        <dbReference type="ARBA" id="ARBA00004173"/>
    </source>
</evidence>
<evidence type="ECO:0000313" key="11">
    <source>
        <dbReference type="Proteomes" id="UP001461498"/>
    </source>
</evidence>